<gene>
    <name evidence="1" type="ORF">LEA_09733</name>
</gene>
<sequence>MNQIYRALHMPPKRLIKKLSGQKEIYTIAVRRAPKGEGCDPLPALGEEPYTPLPY</sequence>
<feature type="non-terminal residue" evidence="1">
    <location>
        <position position="55"/>
    </location>
</feature>
<name>K1TJZ9_9ZZZZ</name>
<comment type="caution">
    <text evidence="1">The sequence shown here is derived from an EMBL/GenBank/DDBJ whole genome shotgun (WGS) entry which is preliminary data.</text>
</comment>
<proteinExistence type="predicted"/>
<reference evidence="1" key="1">
    <citation type="journal article" date="2013" name="Environ. Microbiol.">
        <title>Microbiota from the distal guts of lean and obese adolescents exhibit partial functional redundancy besides clear differences in community structure.</title>
        <authorList>
            <person name="Ferrer M."/>
            <person name="Ruiz A."/>
            <person name="Lanza F."/>
            <person name="Haange S.B."/>
            <person name="Oberbach A."/>
            <person name="Till H."/>
            <person name="Bargiela R."/>
            <person name="Campoy C."/>
            <person name="Segura M.T."/>
            <person name="Richter M."/>
            <person name="von Bergen M."/>
            <person name="Seifert J."/>
            <person name="Suarez A."/>
        </authorList>
    </citation>
    <scope>NUCLEOTIDE SEQUENCE</scope>
</reference>
<dbReference type="AlphaFoldDB" id="K1TJZ9"/>
<accession>K1TJZ9</accession>
<evidence type="ECO:0000313" key="1">
    <source>
        <dbReference type="EMBL" id="EKC66600.1"/>
    </source>
</evidence>
<organism evidence="1">
    <name type="scientific">human gut metagenome</name>
    <dbReference type="NCBI Taxonomy" id="408170"/>
    <lineage>
        <taxon>unclassified sequences</taxon>
        <taxon>metagenomes</taxon>
        <taxon>organismal metagenomes</taxon>
    </lineage>
</organism>
<protein>
    <submittedName>
        <fullName evidence="1">Uncharacterized protein</fullName>
    </submittedName>
</protein>
<dbReference type="EMBL" id="AJWY01006530">
    <property type="protein sequence ID" value="EKC66600.1"/>
    <property type="molecule type" value="Genomic_DNA"/>
</dbReference>